<comment type="caution">
    <text evidence="2">The sequence shown here is derived from an EMBL/GenBank/DDBJ whole genome shotgun (WGS) entry which is preliminary data.</text>
</comment>
<accession>A0A645D053</accession>
<gene>
    <name evidence="2" type="ORF">SDC9_129562</name>
</gene>
<feature type="transmembrane region" description="Helical" evidence="1">
    <location>
        <begin position="99"/>
        <end position="124"/>
    </location>
</feature>
<keyword evidence="1" id="KW-0472">Membrane</keyword>
<name>A0A645D053_9ZZZZ</name>
<keyword evidence="1" id="KW-0812">Transmembrane</keyword>
<reference evidence="2" key="1">
    <citation type="submission" date="2019-08" db="EMBL/GenBank/DDBJ databases">
        <authorList>
            <person name="Kucharzyk K."/>
            <person name="Murdoch R.W."/>
            <person name="Higgins S."/>
            <person name="Loffler F."/>
        </authorList>
    </citation>
    <scope>NUCLEOTIDE SEQUENCE</scope>
</reference>
<organism evidence="2">
    <name type="scientific">bioreactor metagenome</name>
    <dbReference type="NCBI Taxonomy" id="1076179"/>
    <lineage>
        <taxon>unclassified sequences</taxon>
        <taxon>metagenomes</taxon>
        <taxon>ecological metagenomes</taxon>
    </lineage>
</organism>
<feature type="transmembrane region" description="Helical" evidence="1">
    <location>
        <begin position="51"/>
        <end position="79"/>
    </location>
</feature>
<dbReference type="AlphaFoldDB" id="A0A645D053"/>
<feature type="transmembrane region" description="Helical" evidence="1">
    <location>
        <begin position="171"/>
        <end position="189"/>
    </location>
</feature>
<evidence type="ECO:0000256" key="1">
    <source>
        <dbReference type="SAM" id="Phobius"/>
    </source>
</evidence>
<evidence type="ECO:0000313" key="2">
    <source>
        <dbReference type="EMBL" id="MPM82501.1"/>
    </source>
</evidence>
<dbReference type="EMBL" id="VSSQ01031570">
    <property type="protein sequence ID" value="MPM82501.1"/>
    <property type="molecule type" value="Genomic_DNA"/>
</dbReference>
<feature type="transmembrane region" description="Helical" evidence="1">
    <location>
        <begin position="144"/>
        <end position="165"/>
    </location>
</feature>
<sequence>MWLETFDFVTFVSVVLCAAAIKMADDFLDYDQDKAVGSNNLTVVLGKGLPIYAMLMLGLAINLNPPLCLALFLASYGIGMFHDLKSCFPSKLTGLQECVISLLLGIGLCGWKHMIFAFTFMLAIQLIDDCIDARTDQLSGYRNFAHCFGCVESYMLAVLSLLISWRVGESLFLPVLSAAIIFYVSLVWFQRGRKYA</sequence>
<proteinExistence type="predicted"/>
<protein>
    <submittedName>
        <fullName evidence="2">Uncharacterized protein</fullName>
    </submittedName>
</protein>
<keyword evidence="1" id="KW-1133">Transmembrane helix</keyword>